<evidence type="ECO:0000313" key="2">
    <source>
        <dbReference type="Proteomes" id="UP000316639"/>
    </source>
</evidence>
<evidence type="ECO:0000313" key="1">
    <source>
        <dbReference type="EMBL" id="TWP49257.1"/>
    </source>
</evidence>
<proteinExistence type="predicted"/>
<reference evidence="1 2" key="1">
    <citation type="submission" date="2019-07" db="EMBL/GenBank/DDBJ databases">
        <title>Lentzea xizangensis sp. nov., isolated from Qinghai-Tibetan Plateau Soils.</title>
        <authorList>
            <person name="Huang J."/>
        </authorList>
    </citation>
    <scope>NUCLEOTIDE SEQUENCE [LARGE SCALE GENOMIC DNA]</scope>
    <source>
        <strain evidence="1 2">FXJ1.1311</strain>
    </source>
</reference>
<dbReference type="OrthoDB" id="4823586at2"/>
<dbReference type="EMBL" id="VOBR01000016">
    <property type="protein sequence ID" value="TWP49257.1"/>
    <property type="molecule type" value="Genomic_DNA"/>
</dbReference>
<organism evidence="1 2">
    <name type="scientific">Lentzea tibetensis</name>
    <dbReference type="NCBI Taxonomy" id="2591470"/>
    <lineage>
        <taxon>Bacteria</taxon>
        <taxon>Bacillati</taxon>
        <taxon>Actinomycetota</taxon>
        <taxon>Actinomycetes</taxon>
        <taxon>Pseudonocardiales</taxon>
        <taxon>Pseudonocardiaceae</taxon>
        <taxon>Lentzea</taxon>
    </lineage>
</organism>
<dbReference type="Proteomes" id="UP000316639">
    <property type="component" value="Unassembled WGS sequence"/>
</dbReference>
<dbReference type="SUPFAM" id="SSF55961">
    <property type="entry name" value="Bet v1-like"/>
    <property type="match status" value="1"/>
</dbReference>
<comment type="caution">
    <text evidence="1">The sequence shown here is derived from an EMBL/GenBank/DDBJ whole genome shotgun (WGS) entry which is preliminary data.</text>
</comment>
<name>A0A563EPF9_9PSEU</name>
<dbReference type="RefSeq" id="WP_146354750.1">
    <property type="nucleotide sequence ID" value="NZ_VOBR01000016.1"/>
</dbReference>
<sequence>MSTAELTLSVDVAAPPAAIFAAMTDWKRQSEWMLGTSVSVVSGTGSSVGSELVAVTYGVRDRMRITRWDPPHVVSVLHLGRVVRGTGDFAVRGSSFVWSERLSVPFFFPVVRPVFLAGLRYSLRRFARFAEGYR</sequence>
<protein>
    <submittedName>
        <fullName evidence="1">SRPBCC family protein</fullName>
    </submittedName>
</protein>
<dbReference type="AlphaFoldDB" id="A0A563EPF9"/>
<dbReference type="Gene3D" id="3.30.530.20">
    <property type="match status" value="1"/>
</dbReference>
<dbReference type="Pfam" id="PF10604">
    <property type="entry name" value="Polyketide_cyc2"/>
    <property type="match status" value="1"/>
</dbReference>
<keyword evidence="2" id="KW-1185">Reference proteome</keyword>
<accession>A0A563EPF9</accession>
<dbReference type="InterPro" id="IPR023393">
    <property type="entry name" value="START-like_dom_sf"/>
</dbReference>
<dbReference type="InterPro" id="IPR019587">
    <property type="entry name" value="Polyketide_cyclase/dehydratase"/>
</dbReference>
<gene>
    <name evidence="1" type="ORF">FKR81_24385</name>
</gene>